<feature type="compositionally biased region" description="Basic and acidic residues" evidence="7">
    <location>
        <begin position="456"/>
        <end position="503"/>
    </location>
</feature>
<sequence length="1288" mass="143711">MPNLLAQRLLFGNTNYGDLRKYLSRFFVTAISVYQEASAAKAAGLEAIMSIRPVSLRFPLYRFHNANLQRISESDSLISRRLSRFSRSIHSFLRPIRPGFSVVTSNFPGNLLISVGNIMLERNGSKEEGLQLNGCCATLSSEPGLESERETRMESVTEMKNKKALKMVNREVNITRKVLRSGSVATDTENSDKHDVAVEEKGDLCEVDNMGDCYVDEVKERKAILSVANDTEKSDNNGVGVEEEIKGDLSDVGKISGGFSVDEVKEEAKRELVESPVPKETHVDDYENGSLEPHGKEVQLKRKRGRPRKLQISSQSDGNEDKVICVKEKKTEVSLENEQSAEANKILGADSRNQVEIQIKEGRSYDENGHNEELKVKRKRGRPRKLPVTGQSDTGENVDCEHGSTLITLEQSNSIDDSRRPKRNCGGRAKGHDSDGGKCRGRKMGRKRGRPKTKKKPGETDESDCKPTMRLKSHESFLKSRDNKPSSDGEMRIGQKQNNDGRRSILESKKKLSDRILQLLLAAGWTVEYRPRNGKAYNAAVYVNPQGKTHWSVTKAYEVYKINLECSMTDQVDSTTGLLPEEDLDLLRRKVQKKRSDTGKPRSSWKDTDTNEDMVSRKGEGENAQKKRKGSHNSERSLVSVRKIKREEKHNRKRGALSARSSLSDADSKENGYILFEGKRTMLGWMIDSAIVPLNGKVHCENTQVLLEGIITKEGIRCNCCDEVFSVLDFEVHSGGKLNQPFKSLYLEGGNSLLQCFLESWNKQSEAALKGFHVVDFGSGDQNDDTCAICGDGGDLTCCDGCPSTFHQSCLGIKKFPFGSWFCCYCSCKFCEKVEAANRGTTTLSPLLRCHLCEEKYHQACITQDGTVPVESNTHPFCGKYCQELFDGLQLLIGVKHSLPEGFSWTFLRRFEIPRDSEISEKIAYNAKLAVAFSVMDECFSPLIDHRSGVNLLENIVYNFGSNFHRLNYSNFLTAVLERGDEIIAVASIRIHGNQLAEMPFIGTRYTYRRQGMCRRLMNGIESALGSLKVDKLVIPAVPELMGTWTKGFGFSPVRESARKTIKNLNLVVFPGVDMLEKSLAKDNGELLLAAEMSLPVDVEESKPEECKAYQNCASADAESPSSQVDSCLKSMDIDNDTESNLKLLSGSLEEKEEIGIEKLTDKEVDFLPVVLVDSQRESNSEVNDDSHDDKTDTKRQQSGYLKSFKAEGTDEPDEKSDCYILKNSQPDENGGTEKKIGNKALSLKKGVASRLRVSPRLIQGSWATSRVNKRYTSTSALLIGSSHGRCR</sequence>
<dbReference type="Proteomes" id="UP000886595">
    <property type="component" value="Unassembled WGS sequence"/>
</dbReference>
<dbReference type="GO" id="GO:0003714">
    <property type="term" value="F:transcription corepressor activity"/>
    <property type="evidence" value="ECO:0007669"/>
    <property type="project" value="InterPro"/>
</dbReference>
<dbReference type="InterPro" id="IPR001965">
    <property type="entry name" value="Znf_PHD"/>
</dbReference>
<feature type="region of interest" description="Disordered" evidence="7">
    <location>
        <begin position="590"/>
        <end position="663"/>
    </location>
</feature>
<dbReference type="PROSITE" id="PS51186">
    <property type="entry name" value="GNAT"/>
    <property type="match status" value="1"/>
</dbReference>
<dbReference type="GO" id="GO:0003677">
    <property type="term" value="F:DNA binding"/>
    <property type="evidence" value="ECO:0007669"/>
    <property type="project" value="InterPro"/>
</dbReference>
<dbReference type="GO" id="GO:0005634">
    <property type="term" value="C:nucleus"/>
    <property type="evidence" value="ECO:0007669"/>
    <property type="project" value="UniProtKB-SubCell"/>
</dbReference>
<keyword evidence="5" id="KW-0539">Nucleus</keyword>
<feature type="compositionally biased region" description="Basic residues" evidence="7">
    <location>
        <begin position="376"/>
        <end position="385"/>
    </location>
</feature>
<evidence type="ECO:0000256" key="4">
    <source>
        <dbReference type="ARBA" id="ARBA00022833"/>
    </source>
</evidence>
<feature type="region of interest" description="Disordered" evidence="7">
    <location>
        <begin position="1176"/>
        <end position="1236"/>
    </location>
</feature>
<feature type="compositionally biased region" description="Basic and acidic residues" evidence="7">
    <location>
        <begin position="267"/>
        <end position="285"/>
    </location>
</feature>
<evidence type="ECO:0000313" key="11">
    <source>
        <dbReference type="Proteomes" id="UP000886595"/>
    </source>
</evidence>
<evidence type="ECO:0000256" key="6">
    <source>
        <dbReference type="PROSITE-ProRule" id="PRU00146"/>
    </source>
</evidence>
<dbReference type="InterPro" id="IPR011011">
    <property type="entry name" value="Znf_FYVE_PHD"/>
</dbReference>
<keyword evidence="2" id="KW-0479">Metal-binding</keyword>
<dbReference type="InterPro" id="IPR056511">
    <property type="entry name" value="IDM1_C"/>
</dbReference>
<name>A0A8X7SKC0_BRACI</name>
<protein>
    <submittedName>
        <fullName evidence="10">Uncharacterized protein</fullName>
    </submittedName>
</protein>
<dbReference type="Pfam" id="PF16135">
    <property type="entry name" value="TDBD"/>
    <property type="match status" value="1"/>
</dbReference>
<dbReference type="PANTHER" id="PTHR46309:SF1">
    <property type="entry name" value="PHD FINGER PROTEIN 12"/>
    <property type="match status" value="1"/>
</dbReference>
<keyword evidence="3 6" id="KW-0863">Zinc-finger</keyword>
<evidence type="ECO:0000313" key="10">
    <source>
        <dbReference type="EMBL" id="KAG2307285.1"/>
    </source>
</evidence>
<reference evidence="10 11" key="1">
    <citation type="submission" date="2020-02" db="EMBL/GenBank/DDBJ databases">
        <authorList>
            <person name="Ma Q."/>
            <person name="Huang Y."/>
            <person name="Song X."/>
            <person name="Pei D."/>
        </authorList>
    </citation>
    <scope>NUCLEOTIDE SEQUENCE [LARGE SCALE GENOMIC DNA]</scope>
    <source>
        <strain evidence="10">Sxm20200214</strain>
        <tissue evidence="10">Leaf</tissue>
    </source>
</reference>
<dbReference type="SUPFAM" id="SSF57903">
    <property type="entry name" value="FYVE/PHD zinc finger"/>
    <property type="match status" value="1"/>
</dbReference>
<evidence type="ECO:0000259" key="9">
    <source>
        <dbReference type="PROSITE" id="PS51186"/>
    </source>
</evidence>
<dbReference type="GO" id="GO:0016747">
    <property type="term" value="F:acyltransferase activity, transferring groups other than amino-acyl groups"/>
    <property type="evidence" value="ECO:0007669"/>
    <property type="project" value="InterPro"/>
</dbReference>
<comment type="caution">
    <text evidence="10">The sequence shown here is derived from an EMBL/GenBank/DDBJ whole genome shotgun (WGS) entry which is preliminary data.</text>
</comment>
<dbReference type="Gene3D" id="3.40.630.30">
    <property type="match status" value="1"/>
</dbReference>
<dbReference type="EMBL" id="JAAMPC010000006">
    <property type="protein sequence ID" value="KAG2307285.1"/>
    <property type="molecule type" value="Genomic_DNA"/>
</dbReference>
<comment type="subcellular location">
    <subcellularLocation>
        <location evidence="1">Nucleus</location>
    </subcellularLocation>
</comment>
<dbReference type="GO" id="GO:0006357">
    <property type="term" value="P:regulation of transcription by RNA polymerase II"/>
    <property type="evidence" value="ECO:0007669"/>
    <property type="project" value="TreeGrafter"/>
</dbReference>
<feature type="domain" description="PHD-type" evidence="8">
    <location>
        <begin position="784"/>
        <end position="829"/>
    </location>
</feature>
<feature type="region of interest" description="Disordered" evidence="7">
    <location>
        <begin position="267"/>
        <end position="320"/>
    </location>
</feature>
<evidence type="ECO:0000256" key="2">
    <source>
        <dbReference type="ARBA" id="ARBA00022723"/>
    </source>
</evidence>
<dbReference type="Pfam" id="PF23209">
    <property type="entry name" value="IDM1_C"/>
    <property type="match status" value="1"/>
</dbReference>
<dbReference type="OrthoDB" id="429143at2759"/>
<evidence type="ECO:0000256" key="3">
    <source>
        <dbReference type="ARBA" id="ARBA00022771"/>
    </source>
</evidence>
<evidence type="ECO:0000256" key="5">
    <source>
        <dbReference type="ARBA" id="ARBA00023242"/>
    </source>
</evidence>
<dbReference type="InterPro" id="IPR054292">
    <property type="entry name" value="DUF7028"/>
</dbReference>
<feature type="compositionally biased region" description="Basic and acidic residues" evidence="7">
    <location>
        <begin position="594"/>
        <end position="625"/>
    </location>
</feature>
<dbReference type="CDD" id="cd15539">
    <property type="entry name" value="PHD1_AIRE"/>
    <property type="match status" value="1"/>
</dbReference>
<feature type="compositionally biased region" description="Basic and acidic residues" evidence="7">
    <location>
        <begin position="360"/>
        <end position="375"/>
    </location>
</feature>
<dbReference type="SMART" id="SM00384">
    <property type="entry name" value="AT_hook"/>
    <property type="match status" value="3"/>
</dbReference>
<feature type="compositionally biased region" description="Basic and acidic residues" evidence="7">
    <location>
        <begin position="1176"/>
        <end position="1196"/>
    </location>
</feature>
<proteinExistence type="predicted"/>
<evidence type="ECO:0000256" key="7">
    <source>
        <dbReference type="SAM" id="MobiDB-lite"/>
    </source>
</evidence>
<dbReference type="Gene3D" id="3.30.40.10">
    <property type="entry name" value="Zinc/RING finger domain, C3HC4 (zinc finger)"/>
    <property type="match status" value="1"/>
</dbReference>
<keyword evidence="4" id="KW-0862">Zinc</keyword>
<dbReference type="InterPro" id="IPR032308">
    <property type="entry name" value="TDBD"/>
</dbReference>
<feature type="compositionally biased region" description="Basic residues" evidence="7">
    <location>
        <begin position="439"/>
        <end position="455"/>
    </location>
</feature>
<accession>A0A8X7SKC0</accession>
<evidence type="ECO:0000256" key="1">
    <source>
        <dbReference type="ARBA" id="ARBA00004123"/>
    </source>
</evidence>
<dbReference type="SMART" id="SM00249">
    <property type="entry name" value="PHD"/>
    <property type="match status" value="2"/>
</dbReference>
<feature type="region of interest" description="Disordered" evidence="7">
    <location>
        <begin position="360"/>
        <end position="503"/>
    </location>
</feature>
<dbReference type="InterPro" id="IPR013083">
    <property type="entry name" value="Znf_RING/FYVE/PHD"/>
</dbReference>
<dbReference type="PANTHER" id="PTHR46309">
    <property type="entry name" value="PHD FINGER PROTEIN 12"/>
    <property type="match status" value="1"/>
</dbReference>
<dbReference type="CDD" id="cd04301">
    <property type="entry name" value="NAT_SF"/>
    <property type="match status" value="1"/>
</dbReference>
<dbReference type="InterPro" id="IPR000182">
    <property type="entry name" value="GNAT_dom"/>
</dbReference>
<feature type="domain" description="N-acetyltransferase" evidence="9">
    <location>
        <begin position="917"/>
        <end position="1083"/>
    </location>
</feature>
<dbReference type="GO" id="GO:0008270">
    <property type="term" value="F:zinc ion binding"/>
    <property type="evidence" value="ECO:0007669"/>
    <property type="project" value="UniProtKB-KW"/>
</dbReference>
<dbReference type="PRINTS" id="PR00929">
    <property type="entry name" value="ATHOOK"/>
</dbReference>
<dbReference type="PROSITE" id="PS50016">
    <property type="entry name" value="ZF_PHD_2"/>
    <property type="match status" value="1"/>
</dbReference>
<dbReference type="InterPro" id="IPR042163">
    <property type="entry name" value="PHF12"/>
</dbReference>
<dbReference type="Pfam" id="PF22970">
    <property type="entry name" value="DUF7028"/>
    <property type="match status" value="1"/>
</dbReference>
<gene>
    <name evidence="10" type="ORF">Bca52824_027033</name>
</gene>
<dbReference type="InterPro" id="IPR016181">
    <property type="entry name" value="Acyl_CoA_acyltransferase"/>
</dbReference>
<dbReference type="SUPFAM" id="SSF55729">
    <property type="entry name" value="Acyl-CoA N-acyltransferases (Nat)"/>
    <property type="match status" value="1"/>
</dbReference>
<keyword evidence="11" id="KW-1185">Reference proteome</keyword>
<dbReference type="InterPro" id="IPR017956">
    <property type="entry name" value="AT_hook_DNA-bd_motif"/>
</dbReference>
<dbReference type="InterPro" id="IPR019787">
    <property type="entry name" value="Znf_PHD-finger"/>
</dbReference>
<evidence type="ECO:0000259" key="8">
    <source>
        <dbReference type="PROSITE" id="PS50016"/>
    </source>
</evidence>
<feature type="compositionally biased region" description="Polar residues" evidence="7">
    <location>
        <begin position="405"/>
        <end position="415"/>
    </location>
</feature>
<organism evidence="10 11">
    <name type="scientific">Brassica carinata</name>
    <name type="common">Ethiopian mustard</name>
    <name type="synonym">Abyssinian cabbage</name>
    <dbReference type="NCBI Taxonomy" id="52824"/>
    <lineage>
        <taxon>Eukaryota</taxon>
        <taxon>Viridiplantae</taxon>
        <taxon>Streptophyta</taxon>
        <taxon>Embryophyta</taxon>
        <taxon>Tracheophyta</taxon>
        <taxon>Spermatophyta</taxon>
        <taxon>Magnoliopsida</taxon>
        <taxon>eudicotyledons</taxon>
        <taxon>Gunneridae</taxon>
        <taxon>Pentapetalae</taxon>
        <taxon>rosids</taxon>
        <taxon>malvids</taxon>
        <taxon>Brassicales</taxon>
        <taxon>Brassicaceae</taxon>
        <taxon>Brassiceae</taxon>
        <taxon>Brassica</taxon>
    </lineage>
</organism>